<name>A0ABR3D0K7_NEUIN</name>
<evidence type="ECO:0000313" key="2">
    <source>
        <dbReference type="EMBL" id="KAL0466223.1"/>
    </source>
</evidence>
<organism evidence="2 3">
    <name type="scientific">Neurospora intermedia</name>
    <dbReference type="NCBI Taxonomy" id="5142"/>
    <lineage>
        <taxon>Eukaryota</taxon>
        <taxon>Fungi</taxon>
        <taxon>Dikarya</taxon>
        <taxon>Ascomycota</taxon>
        <taxon>Pezizomycotina</taxon>
        <taxon>Sordariomycetes</taxon>
        <taxon>Sordariomycetidae</taxon>
        <taxon>Sordariales</taxon>
        <taxon>Sordariaceae</taxon>
        <taxon>Neurospora</taxon>
    </lineage>
</organism>
<dbReference type="InterPro" id="IPR010730">
    <property type="entry name" value="HET"/>
</dbReference>
<dbReference type="Pfam" id="PF06985">
    <property type="entry name" value="HET"/>
    <property type="match status" value="1"/>
</dbReference>
<protein>
    <submittedName>
        <fullName evidence="2">HET domain-containing protein</fullName>
    </submittedName>
</protein>
<dbReference type="Proteomes" id="UP001451303">
    <property type="component" value="Unassembled WGS sequence"/>
</dbReference>
<feature type="domain" description="Heterokaryon incompatibility" evidence="1">
    <location>
        <begin position="131"/>
        <end position="234"/>
    </location>
</feature>
<proteinExistence type="predicted"/>
<sequence length="675" mass="77460">MATPRQTQARRFWVYLEQQQGKMDPETLVDGTKCCSRCLKISARLEKLIDRDFALEASNDPGKIGGRLVGPYADFELFKSWFDNCTLHHGTTTCRTDASILGNIPGLRVIDCSSRRLGSGSQLPTNQDLNYVALSYVWGTKPDDENEGENISDRTVGWPLPSKLPPLIEDIITAVTKLGFRYLWIDRYCIPQGDQEAKHKQIQNMDSIYGSASLKIIAAAGDDPSDGLPGVAAPSVLRDSKWNSRAWTMQKAFLSCRCLVFFNEGAYFQCSSPRSYRFEAIYEPPALLQSSDEVYRGMKGLLGRDLKEKLAGDLELHWCDYFLRRMTFEEDTLNAFSGILKYMHSLPQPVPNLWGLLMLPEVVPTSFEQRIRYNLIRSLAWSYCEPEYLSNLSDLYSLGKLGRTTGPLRKEMFPSWTWADWRPRVELHDEGGSGRKCDISYLLKLLRDNYGFTSLADLSVELDDGRIVSWAQGYLYGSDVSWLATLPNPPRILHIHGYTANPQLRYMTEKDWAEFNERTILPECWLCFESHRWIFIDADGQHLQPLLESASHDRCWEPEWVNFGGIDRRNMQRGNQADIDAIKPYTECSFDFRVIVLGYDQRGYVYYMMLMKAPGTDNQTETFERVNVLHVQHHISPSFYDEDQTGWKEYLARLTGKHAEPCRGTPWVKMNTRIA</sequence>
<accession>A0ABR3D0K7</accession>
<evidence type="ECO:0000313" key="3">
    <source>
        <dbReference type="Proteomes" id="UP001451303"/>
    </source>
</evidence>
<evidence type="ECO:0000259" key="1">
    <source>
        <dbReference type="Pfam" id="PF06985"/>
    </source>
</evidence>
<dbReference type="PANTHER" id="PTHR33112">
    <property type="entry name" value="DOMAIN PROTEIN, PUTATIVE-RELATED"/>
    <property type="match status" value="1"/>
</dbReference>
<gene>
    <name evidence="2" type="ORF">QR685DRAFT_575398</name>
</gene>
<keyword evidence="3" id="KW-1185">Reference proteome</keyword>
<dbReference type="PANTHER" id="PTHR33112:SF16">
    <property type="entry name" value="HETEROKARYON INCOMPATIBILITY DOMAIN-CONTAINING PROTEIN"/>
    <property type="match status" value="1"/>
</dbReference>
<comment type="caution">
    <text evidence="2">The sequence shown here is derived from an EMBL/GenBank/DDBJ whole genome shotgun (WGS) entry which is preliminary data.</text>
</comment>
<dbReference type="EMBL" id="JAVLET010000013">
    <property type="protein sequence ID" value="KAL0466223.1"/>
    <property type="molecule type" value="Genomic_DNA"/>
</dbReference>
<reference evidence="2 3" key="1">
    <citation type="submission" date="2023-09" db="EMBL/GenBank/DDBJ databases">
        <title>Multi-omics analysis of a traditional fermented food reveals byproduct-associated fungal strains for waste-to-food upcycling.</title>
        <authorList>
            <consortium name="Lawrence Berkeley National Laboratory"/>
            <person name="Rekdal V.M."/>
            <person name="Villalobos-Escobedo J.M."/>
            <person name="Rodriguez-Valeron N."/>
            <person name="Garcia M.O."/>
            <person name="Vasquez D.P."/>
            <person name="Damayanti I."/>
            <person name="Sorensen P.M."/>
            <person name="Baidoo E.E."/>
            <person name="De Carvalho A.C."/>
            <person name="Riley R."/>
            <person name="Lipzen A."/>
            <person name="He G."/>
            <person name="Yan M."/>
            <person name="Haridas S."/>
            <person name="Daum C."/>
            <person name="Yoshinaga Y."/>
            <person name="Ng V."/>
            <person name="Grigoriev I.V."/>
            <person name="Munk R."/>
            <person name="Nuraida L."/>
            <person name="Wijaya C.H."/>
            <person name="Morales P.-C."/>
            <person name="Keasling J.D."/>
        </authorList>
    </citation>
    <scope>NUCLEOTIDE SEQUENCE [LARGE SCALE GENOMIC DNA]</scope>
    <source>
        <strain evidence="2 3">FGSC 2613</strain>
    </source>
</reference>